<keyword evidence="4" id="KW-0804">Transcription</keyword>
<accession>A0ABS5LN61</accession>
<dbReference type="InterPro" id="IPR013249">
    <property type="entry name" value="RNA_pol_sigma70_r4_t2"/>
</dbReference>
<dbReference type="InterPro" id="IPR036388">
    <property type="entry name" value="WH-like_DNA-bd_sf"/>
</dbReference>
<keyword evidence="2" id="KW-0805">Transcription regulation</keyword>
<dbReference type="Gene3D" id="1.10.10.10">
    <property type="entry name" value="Winged helix-like DNA-binding domain superfamily/Winged helix DNA-binding domain"/>
    <property type="match status" value="1"/>
</dbReference>
<dbReference type="InterPro" id="IPR014284">
    <property type="entry name" value="RNA_pol_sigma-70_dom"/>
</dbReference>
<dbReference type="EMBL" id="JAANES010000001">
    <property type="protein sequence ID" value="MBS3017799.1"/>
    <property type="molecule type" value="Genomic_DNA"/>
</dbReference>
<dbReference type="InterPro" id="IPR039425">
    <property type="entry name" value="RNA_pol_sigma-70-like"/>
</dbReference>
<dbReference type="NCBIfam" id="TIGR02937">
    <property type="entry name" value="sigma70-ECF"/>
    <property type="match status" value="1"/>
</dbReference>
<dbReference type="Pfam" id="PF04542">
    <property type="entry name" value="Sigma70_r2"/>
    <property type="match status" value="1"/>
</dbReference>
<dbReference type="PANTHER" id="PTHR43133:SF63">
    <property type="entry name" value="RNA POLYMERASE SIGMA FACTOR FECI-RELATED"/>
    <property type="match status" value="1"/>
</dbReference>
<dbReference type="InterPro" id="IPR013324">
    <property type="entry name" value="RNA_pol_sigma_r3/r4-like"/>
</dbReference>
<dbReference type="NCBIfam" id="NF009180">
    <property type="entry name" value="PRK12528.1"/>
    <property type="match status" value="1"/>
</dbReference>
<keyword evidence="8" id="KW-1185">Reference proteome</keyword>
<dbReference type="InterPro" id="IPR013325">
    <property type="entry name" value="RNA_pol_sigma_r2"/>
</dbReference>
<evidence type="ECO:0000259" key="6">
    <source>
        <dbReference type="Pfam" id="PF08281"/>
    </source>
</evidence>
<dbReference type="PANTHER" id="PTHR43133">
    <property type="entry name" value="RNA POLYMERASE ECF-TYPE SIGMA FACTO"/>
    <property type="match status" value="1"/>
</dbReference>
<dbReference type="Gene3D" id="1.10.1740.10">
    <property type="match status" value="1"/>
</dbReference>
<dbReference type="SUPFAM" id="SSF88946">
    <property type="entry name" value="Sigma2 domain of RNA polymerase sigma factors"/>
    <property type="match status" value="1"/>
</dbReference>
<evidence type="ECO:0000256" key="3">
    <source>
        <dbReference type="ARBA" id="ARBA00023082"/>
    </source>
</evidence>
<keyword evidence="3" id="KW-0731">Sigma factor</keyword>
<evidence type="ECO:0000256" key="2">
    <source>
        <dbReference type="ARBA" id="ARBA00023015"/>
    </source>
</evidence>
<name>A0ABS5LN61_9BURK</name>
<dbReference type="SUPFAM" id="SSF88659">
    <property type="entry name" value="Sigma3 and sigma4 domains of RNA polymerase sigma factors"/>
    <property type="match status" value="1"/>
</dbReference>
<dbReference type="Proteomes" id="UP001647436">
    <property type="component" value="Unassembled WGS sequence"/>
</dbReference>
<evidence type="ECO:0000259" key="5">
    <source>
        <dbReference type="Pfam" id="PF04542"/>
    </source>
</evidence>
<organism evidence="7 8">
    <name type="scientific">Comamonas brasiliensis</name>
    <dbReference type="NCBI Taxonomy" id="1812482"/>
    <lineage>
        <taxon>Bacteria</taxon>
        <taxon>Pseudomonadati</taxon>
        <taxon>Pseudomonadota</taxon>
        <taxon>Betaproteobacteria</taxon>
        <taxon>Burkholderiales</taxon>
        <taxon>Comamonadaceae</taxon>
        <taxon>Comamonas</taxon>
    </lineage>
</organism>
<gene>
    <name evidence="7" type="primary">fecI_2</name>
    <name evidence="7" type="ORF">DJFAAGMI_00527</name>
</gene>
<feature type="domain" description="RNA polymerase sigma-70 region 2" evidence="5">
    <location>
        <begin position="15"/>
        <end position="80"/>
    </location>
</feature>
<comment type="caution">
    <text evidence="7">The sequence shown here is derived from an EMBL/GenBank/DDBJ whole genome shotgun (WGS) entry which is preliminary data.</text>
</comment>
<evidence type="ECO:0000256" key="4">
    <source>
        <dbReference type="ARBA" id="ARBA00023163"/>
    </source>
</evidence>
<feature type="domain" description="RNA polymerase sigma factor 70 region 4 type 2" evidence="6">
    <location>
        <begin position="111"/>
        <end position="159"/>
    </location>
</feature>
<evidence type="ECO:0000313" key="8">
    <source>
        <dbReference type="Proteomes" id="UP001647436"/>
    </source>
</evidence>
<protein>
    <submittedName>
        <fullName evidence="7">RNA polymerase sigma factor FecI</fullName>
    </submittedName>
</protein>
<dbReference type="InterPro" id="IPR007627">
    <property type="entry name" value="RNA_pol_sigma70_r2"/>
</dbReference>
<dbReference type="RefSeq" id="WP_003056515.1">
    <property type="nucleotide sequence ID" value="NZ_JAANES010000001.1"/>
</dbReference>
<dbReference type="Pfam" id="PF08281">
    <property type="entry name" value="Sigma70_r4_2"/>
    <property type="match status" value="1"/>
</dbReference>
<comment type="similarity">
    <text evidence="1">Belongs to the sigma-70 factor family. ECF subfamily.</text>
</comment>
<reference evidence="7 8" key="1">
    <citation type="submission" date="2020-03" db="EMBL/GenBank/DDBJ databases">
        <title>The role of nitrogen metabolism on polyethylene biodegradation.</title>
        <authorList>
            <person name="Peixoto J."/>
            <person name="Vizzotto C.S."/>
            <person name="Ramos A."/>
            <person name="Alves G."/>
            <person name="Steindorff A."/>
            <person name="Kruger R."/>
        </authorList>
    </citation>
    <scope>NUCLEOTIDE SEQUENCE [LARGE SCALE GENOMIC DNA]</scope>
    <source>
        <strain evidence="7 8">PE63</strain>
    </source>
</reference>
<proteinExistence type="inferred from homology"/>
<evidence type="ECO:0000313" key="7">
    <source>
        <dbReference type="EMBL" id="MBS3017799.1"/>
    </source>
</evidence>
<sequence>MPTSTSPLHQEVARLYTEHHGWLHGWLRRRLGDVHQAGDLAHDTFLRLLARQEPVSAREPKAFLTTVAQRVLANHYRRQQLERAYLEALAQLPPVLAPSPEERALLLEALDEIDRMLDGLAVPVRQAFLLSQLDGMKQAEIAQELGISITTVKRYLMQAGMRCFAAVAA</sequence>
<evidence type="ECO:0000256" key="1">
    <source>
        <dbReference type="ARBA" id="ARBA00010641"/>
    </source>
</evidence>